<gene>
    <name evidence="2" type="ORF">EJ02DRAFT_503387</name>
</gene>
<reference evidence="2" key="1">
    <citation type="journal article" date="2020" name="Stud. Mycol.">
        <title>101 Dothideomycetes genomes: a test case for predicting lifestyles and emergence of pathogens.</title>
        <authorList>
            <person name="Haridas S."/>
            <person name="Albert R."/>
            <person name="Binder M."/>
            <person name="Bloem J."/>
            <person name="Labutti K."/>
            <person name="Salamov A."/>
            <person name="Andreopoulos B."/>
            <person name="Baker S."/>
            <person name="Barry K."/>
            <person name="Bills G."/>
            <person name="Bluhm B."/>
            <person name="Cannon C."/>
            <person name="Castanera R."/>
            <person name="Culley D."/>
            <person name="Daum C."/>
            <person name="Ezra D."/>
            <person name="Gonzalez J."/>
            <person name="Henrissat B."/>
            <person name="Kuo A."/>
            <person name="Liang C."/>
            <person name="Lipzen A."/>
            <person name="Lutzoni F."/>
            <person name="Magnuson J."/>
            <person name="Mondo S."/>
            <person name="Nolan M."/>
            <person name="Ohm R."/>
            <person name="Pangilinan J."/>
            <person name="Park H.-J."/>
            <person name="Ramirez L."/>
            <person name="Alfaro M."/>
            <person name="Sun H."/>
            <person name="Tritt A."/>
            <person name="Yoshinaga Y."/>
            <person name="Zwiers L.-H."/>
            <person name="Turgeon B."/>
            <person name="Goodwin S."/>
            <person name="Spatafora J."/>
            <person name="Crous P."/>
            <person name="Grigoriev I."/>
        </authorList>
    </citation>
    <scope>NUCLEOTIDE SEQUENCE</scope>
    <source>
        <strain evidence="2">CBS 161.51</strain>
    </source>
</reference>
<dbReference type="SUPFAM" id="SSF52266">
    <property type="entry name" value="SGNH hydrolase"/>
    <property type="match status" value="1"/>
</dbReference>
<dbReference type="OrthoDB" id="5041285at2759"/>
<feature type="domain" description="SGNH hydrolase-type esterase" evidence="1">
    <location>
        <begin position="33"/>
        <end position="211"/>
    </location>
</feature>
<dbReference type="CDD" id="cd01821">
    <property type="entry name" value="Rhamnogalacturan_acetylesterase_like"/>
    <property type="match status" value="1"/>
</dbReference>
<proteinExistence type="predicted"/>
<organism evidence="2 3">
    <name type="scientific">Clathrospora elynae</name>
    <dbReference type="NCBI Taxonomy" id="706981"/>
    <lineage>
        <taxon>Eukaryota</taxon>
        <taxon>Fungi</taxon>
        <taxon>Dikarya</taxon>
        <taxon>Ascomycota</taxon>
        <taxon>Pezizomycotina</taxon>
        <taxon>Dothideomycetes</taxon>
        <taxon>Pleosporomycetidae</taxon>
        <taxon>Pleosporales</taxon>
        <taxon>Diademaceae</taxon>
        <taxon>Clathrospora</taxon>
    </lineage>
</organism>
<evidence type="ECO:0000259" key="1">
    <source>
        <dbReference type="Pfam" id="PF13472"/>
    </source>
</evidence>
<dbReference type="InterPro" id="IPR036514">
    <property type="entry name" value="SGNH_hydro_sf"/>
</dbReference>
<dbReference type="GO" id="GO:0016787">
    <property type="term" value="F:hydrolase activity"/>
    <property type="evidence" value="ECO:0007669"/>
    <property type="project" value="InterPro"/>
</dbReference>
<dbReference type="InterPro" id="IPR037459">
    <property type="entry name" value="RhgT-like"/>
</dbReference>
<dbReference type="AlphaFoldDB" id="A0A6A5SSQ9"/>
<evidence type="ECO:0000313" key="3">
    <source>
        <dbReference type="Proteomes" id="UP000800038"/>
    </source>
</evidence>
<protein>
    <submittedName>
        <fullName evidence="2">Esterase</fullName>
    </submittedName>
</protein>
<evidence type="ECO:0000313" key="2">
    <source>
        <dbReference type="EMBL" id="KAF1941636.1"/>
    </source>
</evidence>
<dbReference type="Pfam" id="PF13472">
    <property type="entry name" value="Lipase_GDSL_2"/>
    <property type="match status" value="1"/>
</dbReference>
<dbReference type="PANTHER" id="PTHR43695">
    <property type="entry name" value="PUTATIVE (AFU_ORTHOLOGUE AFUA_2G17250)-RELATED"/>
    <property type="match status" value="1"/>
</dbReference>
<accession>A0A6A5SSQ9</accession>
<dbReference type="EMBL" id="ML976045">
    <property type="protein sequence ID" value="KAF1941636.1"/>
    <property type="molecule type" value="Genomic_DNA"/>
</dbReference>
<sequence length="251" mass="27300">MLGVFFSLIPIALAAPAALNKYVAKPVYWLLAGDSTTAHDGGWGDAFLSTTVANGSSGHNYGHSGATTKSFRDGGDWGNVTRDIANYKNDYAVYVTIQFGHNDQKPTSGVSLIDFRTNLGVFASEVQVAGGIPILVTPLTRRTFNTTTKRVIENLANETAIAIEVAKAGSLHYVNLNKASTDYVNAIGQQEADRYNWGEEKKDRTHLNPWGEVVFARIVSDLLVAKYPEDFGRFTQRNETLSALIRAGKPA</sequence>
<keyword evidence="3" id="KW-1185">Reference proteome</keyword>
<dbReference type="PANTHER" id="PTHR43695:SF2">
    <property type="entry name" value="PUTATIVE (AFU_ORTHOLOGUE AFUA_2G17250)-RELATED"/>
    <property type="match status" value="1"/>
</dbReference>
<dbReference type="Proteomes" id="UP000800038">
    <property type="component" value="Unassembled WGS sequence"/>
</dbReference>
<dbReference type="InterPro" id="IPR013830">
    <property type="entry name" value="SGNH_hydro"/>
</dbReference>
<name>A0A6A5SSQ9_9PLEO</name>
<dbReference type="Gene3D" id="3.40.50.1110">
    <property type="entry name" value="SGNH hydrolase"/>
    <property type="match status" value="1"/>
</dbReference>